<name>A0A804JV17_MUSAM</name>
<evidence type="ECO:0000313" key="2">
    <source>
        <dbReference type="EMBL" id="CAG1856379.1"/>
    </source>
</evidence>
<dbReference type="PANTHER" id="PTHR11886">
    <property type="entry name" value="DYNEIN LIGHT CHAIN"/>
    <property type="match status" value="1"/>
</dbReference>
<reference evidence="2" key="1">
    <citation type="submission" date="2021-03" db="EMBL/GenBank/DDBJ databases">
        <authorList>
            <consortium name="Genoscope - CEA"/>
            <person name="William W."/>
        </authorList>
    </citation>
    <scope>NUCLEOTIDE SEQUENCE</scope>
    <source>
        <strain evidence="2">Doubled-haploid Pahang</strain>
    </source>
</reference>
<feature type="region of interest" description="Disordered" evidence="1">
    <location>
        <begin position="118"/>
        <end position="196"/>
    </location>
</feature>
<sequence length="287" mass="33137">MPVNFRRWHVTITQASHGQVNPKPKANRKGQRWRRRTGPRQCQIFYQTPVGDITPHTRAAPVLFDRFRFLLLLVFSWNASWWPPHKAMRGAAKKAAVEGASEELERRSQYLSSLIQRTKVKSEADQDKKEVVEAAAKSERRELHDHSQHLHHHQEPRQRKQKEDVEDKQEEEKKGFKDGDGFDGDPPQEQRQPPNVKVRAADMPLALQKRAFKCARETLASMPKLESKRLACALKKEFDSTYGPAWHCIVGTSFGSYVTHSLGGFLYFSIDKVYILLFRTAVEPIDR</sequence>
<dbReference type="CDD" id="cd21452">
    <property type="entry name" value="DLC-like_DYNLL1_DYNLL2"/>
    <property type="match status" value="1"/>
</dbReference>
<dbReference type="InterPro" id="IPR001372">
    <property type="entry name" value="Dynein_light_chain_typ-1/2"/>
</dbReference>
<evidence type="ECO:0000256" key="1">
    <source>
        <dbReference type="SAM" id="MobiDB-lite"/>
    </source>
</evidence>
<feature type="compositionally biased region" description="Basic residues" evidence="1">
    <location>
        <begin position="25"/>
        <end position="37"/>
    </location>
</feature>
<evidence type="ECO:0000313" key="3">
    <source>
        <dbReference type="EnsemblPlants" id="Ma07_p12310.1"/>
    </source>
</evidence>
<dbReference type="SMART" id="SM01375">
    <property type="entry name" value="Dynein_light"/>
    <property type="match status" value="1"/>
</dbReference>
<proteinExistence type="predicted"/>
<evidence type="ECO:0000313" key="4">
    <source>
        <dbReference type="Proteomes" id="UP000012960"/>
    </source>
</evidence>
<dbReference type="SUPFAM" id="SSF54648">
    <property type="entry name" value="DLC"/>
    <property type="match status" value="1"/>
</dbReference>
<reference evidence="3" key="2">
    <citation type="submission" date="2021-05" db="UniProtKB">
        <authorList>
            <consortium name="EnsemblPlants"/>
        </authorList>
    </citation>
    <scope>IDENTIFICATION</scope>
    <source>
        <strain evidence="3">subsp. malaccensis</strain>
    </source>
</reference>
<dbReference type="FunCoup" id="A0A804JV17">
    <property type="interactions" value="10"/>
</dbReference>
<keyword evidence="4" id="KW-1185">Reference proteome</keyword>
<dbReference type="Proteomes" id="UP000012960">
    <property type="component" value="Unplaced"/>
</dbReference>
<protein>
    <submittedName>
        <fullName evidence="2">(wild Malaysian banana) hypothetical protein</fullName>
    </submittedName>
</protein>
<organism evidence="3 4">
    <name type="scientific">Musa acuminata subsp. malaccensis</name>
    <name type="common">Wild banana</name>
    <name type="synonym">Musa malaccensis</name>
    <dbReference type="NCBI Taxonomy" id="214687"/>
    <lineage>
        <taxon>Eukaryota</taxon>
        <taxon>Viridiplantae</taxon>
        <taxon>Streptophyta</taxon>
        <taxon>Embryophyta</taxon>
        <taxon>Tracheophyta</taxon>
        <taxon>Spermatophyta</taxon>
        <taxon>Magnoliopsida</taxon>
        <taxon>Liliopsida</taxon>
        <taxon>Zingiberales</taxon>
        <taxon>Musaceae</taxon>
        <taxon>Musa</taxon>
    </lineage>
</organism>
<dbReference type="EnsemblPlants" id="Ma07_t12310.1">
    <property type="protein sequence ID" value="Ma07_p12310.1"/>
    <property type="gene ID" value="Ma07_g12310"/>
</dbReference>
<dbReference type="Gene3D" id="3.30.740.10">
    <property type="entry name" value="Protein Inhibitor Of Neuronal Nitric Oxide Synthase"/>
    <property type="match status" value="1"/>
</dbReference>
<dbReference type="GO" id="GO:0045505">
    <property type="term" value="F:dynein intermediate chain binding"/>
    <property type="evidence" value="ECO:0000318"/>
    <property type="project" value="GO_Central"/>
</dbReference>
<dbReference type="AlphaFoldDB" id="A0A804JV17"/>
<feature type="region of interest" description="Disordered" evidence="1">
    <location>
        <begin position="16"/>
        <end position="37"/>
    </location>
</feature>
<gene>
    <name evidence="2" type="ORF">GSMUA_42590.1</name>
</gene>
<dbReference type="Gramene" id="Ma07_t12310.1">
    <property type="protein sequence ID" value="Ma07_p12310.1"/>
    <property type="gene ID" value="Ma07_g12310"/>
</dbReference>
<feature type="compositionally biased region" description="Basic and acidic residues" evidence="1">
    <location>
        <begin position="120"/>
        <end position="180"/>
    </location>
</feature>
<dbReference type="Pfam" id="PF01221">
    <property type="entry name" value="Dynein_light"/>
    <property type="match status" value="1"/>
</dbReference>
<dbReference type="OrthoDB" id="10033309at2759"/>
<dbReference type="GO" id="GO:0007017">
    <property type="term" value="P:microtubule-based process"/>
    <property type="evidence" value="ECO:0007669"/>
    <property type="project" value="InterPro"/>
</dbReference>
<accession>A0A804JV17</accession>
<dbReference type="PANTHER" id="PTHR11886:SF39">
    <property type="entry name" value="DYNEIN LIGHT CHAIN"/>
    <property type="match status" value="1"/>
</dbReference>
<dbReference type="FunFam" id="3.30.740.10:FF:000003">
    <property type="entry name" value="Dynein light chain"/>
    <property type="match status" value="1"/>
</dbReference>
<dbReference type="GO" id="GO:0005868">
    <property type="term" value="C:cytoplasmic dynein complex"/>
    <property type="evidence" value="ECO:0000318"/>
    <property type="project" value="GO_Central"/>
</dbReference>
<dbReference type="EMBL" id="HG996473">
    <property type="protein sequence ID" value="CAG1856379.1"/>
    <property type="molecule type" value="Genomic_DNA"/>
</dbReference>
<dbReference type="InterPro" id="IPR037177">
    <property type="entry name" value="DLC_sf"/>
</dbReference>
<dbReference type="InParanoid" id="A0A804JV17"/>